<evidence type="ECO:0000256" key="1">
    <source>
        <dbReference type="ARBA" id="ARBA00004496"/>
    </source>
</evidence>
<dbReference type="GO" id="GO:0003677">
    <property type="term" value="F:DNA binding"/>
    <property type="evidence" value="ECO:0007669"/>
    <property type="project" value="UniProtKB-KW"/>
</dbReference>
<comment type="subcellular location">
    <subcellularLocation>
        <location evidence="1">Cytoplasm</location>
    </subcellularLocation>
</comment>
<evidence type="ECO:0000256" key="13">
    <source>
        <dbReference type="ARBA" id="ARBA00023204"/>
    </source>
</evidence>
<keyword evidence="9" id="KW-0862">Zinc</keyword>
<keyword evidence="19" id="KW-1185">Reference proteome</keyword>
<name>A0A4Y8WPY8_9PORP</name>
<dbReference type="InterPro" id="IPR003439">
    <property type="entry name" value="ABC_transporter-like_ATP-bd"/>
</dbReference>
<dbReference type="STRING" id="1122973.GCA_000379925_00187"/>
<dbReference type="NCBIfam" id="TIGR00630">
    <property type="entry name" value="uvra"/>
    <property type="match status" value="1"/>
</dbReference>
<comment type="caution">
    <text evidence="18">The sequence shown here is derived from an EMBL/GenBank/DDBJ whole genome shotgun (WGS) entry which is preliminary data.</text>
</comment>
<keyword evidence="3" id="KW-0479">Metal-binding</keyword>
<keyword evidence="10" id="KW-0067">ATP-binding</keyword>
<dbReference type="PROSITE" id="PS50893">
    <property type="entry name" value="ABC_TRANSPORTER_2"/>
    <property type="match status" value="1"/>
</dbReference>
<keyword evidence="2" id="KW-0963">Cytoplasm</keyword>
<evidence type="ECO:0000313" key="18">
    <source>
        <dbReference type="EMBL" id="TFH95375.1"/>
    </source>
</evidence>
<dbReference type="GO" id="GO:0009380">
    <property type="term" value="C:excinuclease repair complex"/>
    <property type="evidence" value="ECO:0007669"/>
    <property type="project" value="InterPro"/>
</dbReference>
<evidence type="ECO:0000256" key="6">
    <source>
        <dbReference type="ARBA" id="ARBA00022763"/>
    </source>
</evidence>
<dbReference type="InterPro" id="IPR041102">
    <property type="entry name" value="UvrA_inter"/>
</dbReference>
<dbReference type="InterPro" id="IPR041552">
    <property type="entry name" value="UvrA_DNA-bd"/>
</dbReference>
<accession>A0A4Y8WPY8</accession>
<evidence type="ECO:0000256" key="4">
    <source>
        <dbReference type="ARBA" id="ARBA00022737"/>
    </source>
</evidence>
<evidence type="ECO:0000256" key="8">
    <source>
        <dbReference type="ARBA" id="ARBA00022771"/>
    </source>
</evidence>
<sequence length="942" mass="104951">MSEIVLKGVRVNNLKGVSLEIPRNQLVVLSGLSGSGKTSLAFDTLYAEGQRRYVESLSVYARQFVSKMAKPEADVITGIPPAIAIQQRKFNKSPRSTVGTVTEIYDYLRMLYARIGHTISPVSGKEVTRHTTNDVLAFVNALPEGTKYMVCAPMSVPRGRALFDHLQLQLANGFSRLLLEDGTVARIQDLLDSKGLDKMKKSGMHLVIDRLVVQPDNDATNNRLGNSVETAFFEGGGTALIKYDGGEELFSDRFELDGITFEEPTDKLFSFNSSVGACPTCEGYSQVMGIDEDLVIQDKRLSLYEECVMPWRGAKMSEWQKDFIQKTEKLGFPIHRPYKDLTDDEKDLLWNGNQLPAHGYSRDKIYGINDFFEHVEQRQYKMHYRIMLARYRGRSLCPTCKGKRLRKEALYVQIGGKDISQLVVLPISDLRIWLDQLQLSEHDLLIGKRLLDELKYRVAFLDDIGLGYLTLDRVAGTLSGGEGQRIQLATSLGGGLIGTLYILDEPSIGLHARDTHLLINIMKELRDMGNTVVVVEHDEEVIRSADLVIDIGPESGIGGGEVVWQGSPNKLPKKSNSYTVEYLSGRKSIPWPNKRRTSKSSITVKGAYKHNLKGIDVTFPLGIITVVTGVSGSGKSTLVREIFYEGVERLVNHDPLTKIACDGITGSISSVKRVEYVDQDSLGISTRSNPVTYIGVYDNIRRLMANQQLARQLGFTHQYFSFNTEGGRCETCRGEGVITIEMQFMADMTIPCDECHGKRFNEEVLEVTFHDKNIADILELSVDEAISFFGQYTEETSHALKIVEGLQVLSDVGLGYIKLGQSSSTLSGGESQRVKLASHLMDKGKKPTLFIFDEPTTGLHIHDINVLMRSFQALIDHGHTVVIVEHNMEVIKCADYIIDLGPEGGAKGGNLVYQGTPEGLMEVAESYTGRFLKEKYQQDHKK</sequence>
<keyword evidence="4" id="KW-0677">Repeat</keyword>
<evidence type="ECO:0000256" key="3">
    <source>
        <dbReference type="ARBA" id="ARBA00022723"/>
    </source>
</evidence>
<dbReference type="OrthoDB" id="9809851at2"/>
<protein>
    <recommendedName>
        <fullName evidence="15">UvrABC system protein A</fullName>
    </recommendedName>
    <alternativeName>
        <fullName evidence="16">Excinuclease ABC subunit A</fullName>
    </alternativeName>
</protein>
<evidence type="ECO:0000256" key="11">
    <source>
        <dbReference type="ARBA" id="ARBA00022881"/>
    </source>
</evidence>
<dbReference type="InterPro" id="IPR027417">
    <property type="entry name" value="P-loop_NTPase"/>
</dbReference>
<evidence type="ECO:0000256" key="12">
    <source>
        <dbReference type="ARBA" id="ARBA00023125"/>
    </source>
</evidence>
<dbReference type="Pfam" id="PF17760">
    <property type="entry name" value="UvrA_inter"/>
    <property type="match status" value="1"/>
</dbReference>
<reference evidence="18 19" key="1">
    <citation type="submission" date="2019-03" db="EMBL/GenBank/DDBJ databases">
        <title>Porphyromonas levii Isolated from the Uterus of Dairy Cows.</title>
        <authorList>
            <person name="Francis A.M."/>
        </authorList>
    </citation>
    <scope>NUCLEOTIDE SEQUENCE [LARGE SCALE GENOMIC DNA]</scope>
    <source>
        <strain evidence="18 19">AF5678</strain>
    </source>
</reference>
<dbReference type="Proteomes" id="UP000297225">
    <property type="component" value="Unassembled WGS sequence"/>
</dbReference>
<dbReference type="SUPFAM" id="SSF52540">
    <property type="entry name" value="P-loop containing nucleoside triphosphate hydrolases"/>
    <property type="match status" value="2"/>
</dbReference>
<evidence type="ECO:0000256" key="15">
    <source>
        <dbReference type="ARBA" id="ARBA00039316"/>
    </source>
</evidence>
<gene>
    <name evidence="18" type="primary">uvrA</name>
    <name evidence="18" type="ORF">E4P47_04660</name>
</gene>
<keyword evidence="7" id="KW-0228">DNA excision</keyword>
<evidence type="ECO:0000256" key="10">
    <source>
        <dbReference type="ARBA" id="ARBA00022840"/>
    </source>
</evidence>
<proteinExistence type="inferred from homology"/>
<feature type="domain" description="ABC transporter" evidence="17">
    <location>
        <begin position="597"/>
        <end position="933"/>
    </location>
</feature>
<dbReference type="AlphaFoldDB" id="A0A4Y8WPY8"/>
<dbReference type="Gene3D" id="1.20.1580.10">
    <property type="entry name" value="ABC transporter ATPase like domain"/>
    <property type="match status" value="3"/>
</dbReference>
<evidence type="ECO:0000259" key="17">
    <source>
        <dbReference type="PROSITE" id="PS50893"/>
    </source>
</evidence>
<keyword evidence="5" id="KW-0547">Nucleotide-binding</keyword>
<keyword evidence="6" id="KW-0227">DNA damage</keyword>
<dbReference type="Pfam" id="PF17755">
    <property type="entry name" value="UvrA_DNA-bind"/>
    <property type="match status" value="1"/>
</dbReference>
<dbReference type="InterPro" id="IPR013815">
    <property type="entry name" value="ATP_grasp_subdomain_1"/>
</dbReference>
<dbReference type="GO" id="GO:0008270">
    <property type="term" value="F:zinc ion binding"/>
    <property type="evidence" value="ECO:0007669"/>
    <property type="project" value="UniProtKB-KW"/>
</dbReference>
<evidence type="ECO:0000256" key="5">
    <source>
        <dbReference type="ARBA" id="ARBA00022741"/>
    </source>
</evidence>
<dbReference type="RefSeq" id="WP_134849156.1">
    <property type="nucleotide sequence ID" value="NZ_CP197400.1"/>
</dbReference>
<evidence type="ECO:0000256" key="2">
    <source>
        <dbReference type="ARBA" id="ARBA00022490"/>
    </source>
</evidence>
<dbReference type="Gene3D" id="1.10.8.280">
    <property type="entry name" value="ABC transporter ATPase domain-like"/>
    <property type="match status" value="1"/>
</dbReference>
<evidence type="ECO:0000313" key="19">
    <source>
        <dbReference type="Proteomes" id="UP000297225"/>
    </source>
</evidence>
<dbReference type="GO" id="GO:0004518">
    <property type="term" value="F:nuclease activity"/>
    <property type="evidence" value="ECO:0007669"/>
    <property type="project" value="UniProtKB-KW"/>
</dbReference>
<dbReference type="PANTHER" id="PTHR43152:SF3">
    <property type="entry name" value="UVRABC SYSTEM PROTEIN A"/>
    <property type="match status" value="1"/>
</dbReference>
<dbReference type="GO" id="GO:0005737">
    <property type="term" value="C:cytoplasm"/>
    <property type="evidence" value="ECO:0007669"/>
    <property type="project" value="UniProtKB-SubCell"/>
</dbReference>
<comment type="similarity">
    <text evidence="14">Belongs to the ABC transporter superfamily. UvrA family.</text>
</comment>
<keyword evidence="11" id="KW-0267">Excision nuclease</keyword>
<evidence type="ECO:0000256" key="7">
    <source>
        <dbReference type="ARBA" id="ARBA00022769"/>
    </source>
</evidence>
<keyword evidence="13" id="KW-0234">DNA repair</keyword>
<keyword evidence="8" id="KW-0863">Zinc-finger</keyword>
<dbReference type="PANTHER" id="PTHR43152">
    <property type="entry name" value="UVRABC SYSTEM PROTEIN A"/>
    <property type="match status" value="1"/>
</dbReference>
<dbReference type="Gene3D" id="3.30.1490.20">
    <property type="entry name" value="ATP-grasp fold, A domain"/>
    <property type="match status" value="1"/>
</dbReference>
<organism evidence="18 19">
    <name type="scientific">Porphyromonas levii</name>
    <dbReference type="NCBI Taxonomy" id="28114"/>
    <lineage>
        <taxon>Bacteria</taxon>
        <taxon>Pseudomonadati</taxon>
        <taxon>Bacteroidota</taxon>
        <taxon>Bacteroidia</taxon>
        <taxon>Bacteroidales</taxon>
        <taxon>Porphyromonadaceae</taxon>
        <taxon>Porphyromonas</taxon>
    </lineage>
</organism>
<evidence type="ECO:0000256" key="16">
    <source>
        <dbReference type="ARBA" id="ARBA00042156"/>
    </source>
</evidence>
<keyword evidence="12" id="KW-0238">DNA-binding</keyword>
<evidence type="ECO:0000256" key="14">
    <source>
        <dbReference type="ARBA" id="ARBA00038000"/>
    </source>
</evidence>
<dbReference type="Gene3D" id="3.40.50.300">
    <property type="entry name" value="P-loop containing nucleotide triphosphate hydrolases"/>
    <property type="match status" value="3"/>
</dbReference>
<dbReference type="GO" id="GO:0005524">
    <property type="term" value="F:ATP binding"/>
    <property type="evidence" value="ECO:0007669"/>
    <property type="project" value="UniProtKB-KW"/>
</dbReference>
<evidence type="ECO:0000256" key="9">
    <source>
        <dbReference type="ARBA" id="ARBA00022833"/>
    </source>
</evidence>
<dbReference type="GO" id="GO:0016887">
    <property type="term" value="F:ATP hydrolysis activity"/>
    <property type="evidence" value="ECO:0007669"/>
    <property type="project" value="InterPro"/>
</dbReference>
<dbReference type="GO" id="GO:0006289">
    <property type="term" value="P:nucleotide-excision repair"/>
    <property type="evidence" value="ECO:0007669"/>
    <property type="project" value="InterPro"/>
</dbReference>
<dbReference type="EMBL" id="SPNC01000053">
    <property type="protein sequence ID" value="TFH95375.1"/>
    <property type="molecule type" value="Genomic_DNA"/>
</dbReference>
<dbReference type="InterPro" id="IPR004602">
    <property type="entry name" value="UvrA"/>
</dbReference>